<dbReference type="WBParaSite" id="HDID_0000697701-mRNA-1">
    <property type="protein sequence ID" value="HDID_0000697701-mRNA-1"/>
    <property type="gene ID" value="HDID_0000697701"/>
</dbReference>
<dbReference type="InterPro" id="IPR008271">
    <property type="entry name" value="Ser/Thr_kinase_AS"/>
</dbReference>
<feature type="region of interest" description="Disordered" evidence="9">
    <location>
        <begin position="103"/>
        <end position="201"/>
    </location>
</feature>
<dbReference type="GO" id="GO:0005524">
    <property type="term" value="F:ATP binding"/>
    <property type="evidence" value="ECO:0007669"/>
    <property type="project" value="UniProtKB-KW"/>
</dbReference>
<evidence type="ECO:0000256" key="7">
    <source>
        <dbReference type="ARBA" id="ARBA00047899"/>
    </source>
</evidence>
<feature type="compositionally biased region" description="Polar residues" evidence="9">
    <location>
        <begin position="108"/>
        <end position="123"/>
    </location>
</feature>
<keyword evidence="3" id="KW-0808">Transferase</keyword>
<dbReference type="GO" id="GO:0035556">
    <property type="term" value="P:intracellular signal transduction"/>
    <property type="evidence" value="ECO:0007669"/>
    <property type="project" value="TreeGrafter"/>
</dbReference>
<dbReference type="GO" id="GO:0004674">
    <property type="term" value="F:protein serine/threonine kinase activity"/>
    <property type="evidence" value="ECO:0007669"/>
    <property type="project" value="UniProtKB-KW"/>
</dbReference>
<dbReference type="PANTHER" id="PTHR24356">
    <property type="entry name" value="SERINE/THREONINE-PROTEIN KINASE"/>
    <property type="match status" value="1"/>
</dbReference>
<keyword evidence="6" id="KW-0067">ATP-binding</keyword>
<evidence type="ECO:0000313" key="13">
    <source>
        <dbReference type="WBParaSite" id="HDID_0000697701-mRNA-1"/>
    </source>
</evidence>
<dbReference type="Gene3D" id="1.10.510.10">
    <property type="entry name" value="Transferase(Phosphotransferase) domain 1"/>
    <property type="match status" value="1"/>
</dbReference>
<dbReference type="InterPro" id="IPR050236">
    <property type="entry name" value="Ser_Thr_kinase_AGC"/>
</dbReference>
<feature type="compositionally biased region" description="Basic and acidic residues" evidence="9">
    <location>
        <begin position="148"/>
        <end position="160"/>
    </location>
</feature>
<keyword evidence="4" id="KW-0547">Nucleotide-binding</keyword>
<keyword evidence="5" id="KW-0418">Kinase</keyword>
<evidence type="ECO:0000256" key="2">
    <source>
        <dbReference type="ARBA" id="ARBA00022527"/>
    </source>
</evidence>
<evidence type="ECO:0000256" key="3">
    <source>
        <dbReference type="ARBA" id="ARBA00022679"/>
    </source>
</evidence>
<dbReference type="PROSITE" id="PS50011">
    <property type="entry name" value="PROTEIN_KINASE_DOM"/>
    <property type="match status" value="1"/>
</dbReference>
<dbReference type="AlphaFoldDB" id="A0A0R3SPR5"/>
<dbReference type="SUPFAM" id="SSF56112">
    <property type="entry name" value="Protein kinase-like (PK-like)"/>
    <property type="match status" value="1"/>
</dbReference>
<name>A0A0R3SPR5_HYMDI</name>
<evidence type="ECO:0000256" key="8">
    <source>
        <dbReference type="ARBA" id="ARBA00048679"/>
    </source>
</evidence>
<gene>
    <name evidence="11" type="ORF">HDID_LOCUS6975</name>
</gene>
<keyword evidence="2" id="KW-0723">Serine/threonine-protein kinase</keyword>
<reference evidence="13" key="1">
    <citation type="submission" date="2017-02" db="UniProtKB">
        <authorList>
            <consortium name="WormBaseParasite"/>
        </authorList>
    </citation>
    <scope>IDENTIFICATION</scope>
</reference>
<comment type="catalytic activity">
    <reaction evidence="7">
        <text>L-threonyl-[protein] + ATP = O-phospho-L-threonyl-[protein] + ADP + H(+)</text>
        <dbReference type="Rhea" id="RHEA:46608"/>
        <dbReference type="Rhea" id="RHEA-COMP:11060"/>
        <dbReference type="Rhea" id="RHEA-COMP:11605"/>
        <dbReference type="ChEBI" id="CHEBI:15378"/>
        <dbReference type="ChEBI" id="CHEBI:30013"/>
        <dbReference type="ChEBI" id="CHEBI:30616"/>
        <dbReference type="ChEBI" id="CHEBI:61977"/>
        <dbReference type="ChEBI" id="CHEBI:456216"/>
        <dbReference type="EC" id="2.7.11.1"/>
    </reaction>
</comment>
<dbReference type="Pfam" id="PF00069">
    <property type="entry name" value="Pkinase"/>
    <property type="match status" value="2"/>
</dbReference>
<dbReference type="Proteomes" id="UP000274504">
    <property type="component" value="Unassembled WGS sequence"/>
</dbReference>
<dbReference type="InterPro" id="IPR011009">
    <property type="entry name" value="Kinase-like_dom_sf"/>
</dbReference>
<feature type="domain" description="Protein kinase" evidence="10">
    <location>
        <begin position="362"/>
        <end position="662"/>
    </location>
</feature>
<evidence type="ECO:0000256" key="1">
    <source>
        <dbReference type="ARBA" id="ARBA00012513"/>
    </source>
</evidence>
<organism evidence="13">
    <name type="scientific">Hymenolepis diminuta</name>
    <name type="common">Rat tapeworm</name>
    <dbReference type="NCBI Taxonomy" id="6216"/>
    <lineage>
        <taxon>Eukaryota</taxon>
        <taxon>Metazoa</taxon>
        <taxon>Spiralia</taxon>
        <taxon>Lophotrochozoa</taxon>
        <taxon>Platyhelminthes</taxon>
        <taxon>Cestoda</taxon>
        <taxon>Eucestoda</taxon>
        <taxon>Cyclophyllidea</taxon>
        <taxon>Hymenolepididae</taxon>
        <taxon>Hymenolepis</taxon>
    </lineage>
</organism>
<dbReference type="SMART" id="SM00220">
    <property type="entry name" value="S_TKc"/>
    <property type="match status" value="1"/>
</dbReference>
<comment type="catalytic activity">
    <reaction evidence="8">
        <text>L-seryl-[protein] + ATP = O-phospho-L-seryl-[protein] + ADP + H(+)</text>
        <dbReference type="Rhea" id="RHEA:17989"/>
        <dbReference type="Rhea" id="RHEA-COMP:9863"/>
        <dbReference type="Rhea" id="RHEA-COMP:11604"/>
        <dbReference type="ChEBI" id="CHEBI:15378"/>
        <dbReference type="ChEBI" id="CHEBI:29999"/>
        <dbReference type="ChEBI" id="CHEBI:30616"/>
        <dbReference type="ChEBI" id="CHEBI:83421"/>
        <dbReference type="ChEBI" id="CHEBI:456216"/>
        <dbReference type="EC" id="2.7.11.1"/>
    </reaction>
</comment>
<evidence type="ECO:0000313" key="12">
    <source>
        <dbReference type="Proteomes" id="UP000274504"/>
    </source>
</evidence>
<protein>
    <recommendedName>
        <fullName evidence="1">non-specific serine/threonine protein kinase</fullName>
        <ecNumber evidence="1">2.7.11.1</ecNumber>
    </recommendedName>
</protein>
<feature type="region of interest" description="Disordered" evidence="9">
    <location>
        <begin position="51"/>
        <end position="75"/>
    </location>
</feature>
<accession>A0A0R3SPR5</accession>
<dbReference type="PROSITE" id="PS00108">
    <property type="entry name" value="PROTEIN_KINASE_ST"/>
    <property type="match status" value="1"/>
</dbReference>
<dbReference type="PANTHER" id="PTHR24356:SF407">
    <property type="entry name" value="RAC SERINE_THREONINE-PROTEIN KINASE"/>
    <property type="match status" value="1"/>
</dbReference>
<evidence type="ECO:0000256" key="6">
    <source>
        <dbReference type="ARBA" id="ARBA00022840"/>
    </source>
</evidence>
<feature type="compositionally biased region" description="Polar residues" evidence="9">
    <location>
        <begin position="189"/>
        <end position="201"/>
    </location>
</feature>
<proteinExistence type="predicted"/>
<evidence type="ECO:0000256" key="4">
    <source>
        <dbReference type="ARBA" id="ARBA00022741"/>
    </source>
</evidence>
<evidence type="ECO:0000256" key="5">
    <source>
        <dbReference type="ARBA" id="ARBA00022777"/>
    </source>
</evidence>
<sequence length="794" mass="92858">MGIFQHKVKSSIKEQMKSLFSRNPIPRKENVVSRVPEDASQVNPFELKITKNSGRSYGDRTQRLPSKRSSEFNQSKRNNCQHYVGKAPEFGDSKVNSHHRKYKCPSKCCSSVDTDSRNSSATSHYDRKRYPNINHPIFRSRTRSVIKRSLDAQKRSESRKSGSLVDKSAEKSKNNYNRWRQHSGEPQKKTTFSNQSRSLPQNVVQQYSRKNIHQSIRRHVNSCRVPRGSNFYGDRRPKSRNEYYNERINQNKIQWWSSTSFSSDVSMEFWKRRNAIDNQKGNLKSHTWMLKSRKKTCLPADKKSTASQYDNISAENRTHMKQTLRICSRSVVYEWHKTEAETVGGKDVKIPESSPSLDDFKLMSPAKVSTGGQGTVAWVHLPNTTMQYALKFKYRHAKSDKTWIIERREAKLLQKVKHSFIVETYHIYETDSALFMAFEYLSGGCLWHHIARIGVLPEGYAVYYAACILTALSYLHERGIVYRDMKAENIVLDYQHRPKLIDFGMAKYFPSVKREMRLNGSRENNQSSGSPVGKEILHRLHSYWASPDIDSDDEVDDPPTRYYYAAYLAPEIYEMPTESNQFIDSWGLGYLILEMVLGYGIFRPIPWASIKGQHLNQEWKLYLPPNLLKKLTLRCRSLIFKMLIRQPQSRLTVKEAMRHSFFCRVPWTNLYTLPGPDLSKFQNPEEFHQHHSKNLFDSFDRKPKFFTAKKSHNPHPIYWMIYKPRIQNRRDICEFASNKTNPGKHIEEVVATHRISSSRKVNELRNDRMCYLENNVNGLGRIRNPTMNILRENM</sequence>
<evidence type="ECO:0000259" key="10">
    <source>
        <dbReference type="PROSITE" id="PS50011"/>
    </source>
</evidence>
<dbReference type="EMBL" id="UYSG01010892">
    <property type="protein sequence ID" value="VDL59293.1"/>
    <property type="molecule type" value="Genomic_DNA"/>
</dbReference>
<dbReference type="STRING" id="6216.A0A0R3SPR5"/>
<evidence type="ECO:0000256" key="9">
    <source>
        <dbReference type="SAM" id="MobiDB-lite"/>
    </source>
</evidence>
<evidence type="ECO:0000313" key="11">
    <source>
        <dbReference type="EMBL" id="VDL59293.1"/>
    </source>
</evidence>
<dbReference type="EC" id="2.7.11.1" evidence="1"/>
<dbReference type="InterPro" id="IPR000719">
    <property type="entry name" value="Prot_kinase_dom"/>
</dbReference>
<dbReference type="OrthoDB" id="4062651at2759"/>
<reference evidence="11 12" key="2">
    <citation type="submission" date="2018-11" db="EMBL/GenBank/DDBJ databases">
        <authorList>
            <consortium name="Pathogen Informatics"/>
        </authorList>
    </citation>
    <scope>NUCLEOTIDE SEQUENCE [LARGE SCALE GENOMIC DNA]</scope>
</reference>